<evidence type="ECO:0000256" key="1">
    <source>
        <dbReference type="SAM" id="SignalP"/>
    </source>
</evidence>
<evidence type="ECO:0000313" key="2">
    <source>
        <dbReference type="Proteomes" id="UP001652625"/>
    </source>
</evidence>
<proteinExistence type="predicted"/>
<dbReference type="RefSeq" id="XP_065645078.1">
    <property type="nucleotide sequence ID" value="XM_065789006.1"/>
</dbReference>
<dbReference type="SMART" id="SM00209">
    <property type="entry name" value="TSP1"/>
    <property type="match status" value="1"/>
</dbReference>
<organism evidence="2 3">
    <name type="scientific">Hydra vulgaris</name>
    <name type="common">Hydra</name>
    <name type="synonym">Hydra attenuata</name>
    <dbReference type="NCBI Taxonomy" id="6087"/>
    <lineage>
        <taxon>Eukaryota</taxon>
        <taxon>Metazoa</taxon>
        <taxon>Cnidaria</taxon>
        <taxon>Hydrozoa</taxon>
        <taxon>Hydroidolina</taxon>
        <taxon>Anthoathecata</taxon>
        <taxon>Aplanulata</taxon>
        <taxon>Hydridae</taxon>
        <taxon>Hydra</taxon>
    </lineage>
</organism>
<dbReference type="Proteomes" id="UP001652625">
    <property type="component" value="Chromosome 01"/>
</dbReference>
<keyword evidence="2" id="KW-1185">Reference proteome</keyword>
<dbReference type="Pfam" id="PF00090">
    <property type="entry name" value="TSP_1"/>
    <property type="match status" value="1"/>
</dbReference>
<dbReference type="GeneID" id="105844364"/>
<name>A0ABM4B878_HYDVU</name>
<feature type="chain" id="PRO_5047158791" evidence="1">
    <location>
        <begin position="19"/>
        <end position="242"/>
    </location>
</feature>
<evidence type="ECO:0000313" key="3">
    <source>
        <dbReference type="RefSeq" id="XP_065645078.1"/>
    </source>
</evidence>
<gene>
    <name evidence="3" type="primary">LOC105844364</name>
</gene>
<dbReference type="SUPFAM" id="SSF82895">
    <property type="entry name" value="TSP-1 type 1 repeat"/>
    <property type="match status" value="1"/>
</dbReference>
<protein>
    <submittedName>
        <fullName evidence="3">Uncharacterized protein LOC105844364 isoform X2</fullName>
    </submittedName>
</protein>
<reference evidence="3" key="2">
    <citation type="submission" date="2025-08" db="UniProtKB">
        <authorList>
            <consortium name="RefSeq"/>
        </authorList>
    </citation>
    <scope>IDENTIFICATION</scope>
</reference>
<keyword evidence="1" id="KW-0732">Signal</keyword>
<dbReference type="InterPro" id="IPR000884">
    <property type="entry name" value="TSP1_rpt"/>
</dbReference>
<reference evidence="2" key="1">
    <citation type="submission" date="2025-05" db="UniProtKB">
        <authorList>
            <consortium name="RefSeq"/>
        </authorList>
    </citation>
    <scope>NUCLEOTIDE SEQUENCE [LARGE SCALE GENOMIC DNA]</scope>
</reference>
<dbReference type="InterPro" id="IPR036383">
    <property type="entry name" value="TSP1_rpt_sf"/>
</dbReference>
<dbReference type="Gene3D" id="2.20.100.10">
    <property type="entry name" value="Thrombospondin type-1 (TSP1) repeat"/>
    <property type="match status" value="1"/>
</dbReference>
<dbReference type="PROSITE" id="PS50092">
    <property type="entry name" value="TSP1"/>
    <property type="match status" value="1"/>
</dbReference>
<accession>A0ABM4B878</accession>
<feature type="signal peptide" evidence="1">
    <location>
        <begin position="1"/>
        <end position="18"/>
    </location>
</feature>
<sequence length="242" mass="27692">MWLRKVIFLFCFIHKVILNEEYVRFTADWLQWGEWTKCSSSVICNGGIKYRQRKCSFGPQGCVGIESESEDCPKKHCVEQESFLQSPSDILEAPLSSYINQECDTDIKFYFNGSRKSSIPKVVKEFCKNYIRKFEAGYFAIKKIFSMSSKIDINVTKFCFEPKKLTIKEARSLTHFNKTSLSSLNSKRKVNNNESTVAGLTIAINSKTLSIAAIFFAVSSSDVGYQNIYYKRWKGESVAEAL</sequence>